<evidence type="ECO:0000313" key="4">
    <source>
        <dbReference type="Proteomes" id="UP000789396"/>
    </source>
</evidence>
<protein>
    <submittedName>
        <fullName evidence="3">7286_t:CDS:1</fullName>
    </submittedName>
</protein>
<dbReference type="PROSITE" id="PS51253">
    <property type="entry name" value="HTH_CENPB"/>
    <property type="match status" value="1"/>
</dbReference>
<dbReference type="GO" id="GO:0005634">
    <property type="term" value="C:nucleus"/>
    <property type="evidence" value="ECO:0007669"/>
    <property type="project" value="TreeGrafter"/>
</dbReference>
<dbReference type="EMBL" id="CAJVPZ010067090">
    <property type="protein sequence ID" value="CAG8796748.1"/>
    <property type="molecule type" value="Genomic_DNA"/>
</dbReference>
<dbReference type="AlphaFoldDB" id="A0A9N9JWF0"/>
<feature type="non-terminal residue" evidence="3">
    <location>
        <position position="79"/>
    </location>
</feature>
<dbReference type="GO" id="GO:0003677">
    <property type="term" value="F:DNA binding"/>
    <property type="evidence" value="ECO:0007669"/>
    <property type="project" value="UniProtKB-KW"/>
</dbReference>
<keyword evidence="1" id="KW-0238">DNA-binding</keyword>
<dbReference type="InterPro" id="IPR006600">
    <property type="entry name" value="HTH_CenpB_DNA-bd_dom"/>
</dbReference>
<sequence length="79" mass="9142">GLLQAQAKKFATLLNIPEADFKASSGWVDRFKKRNDLRKFKLEGEFESVPIEDLDNQKQKLAKLLLQYNPKDIYNADET</sequence>
<evidence type="ECO:0000256" key="1">
    <source>
        <dbReference type="ARBA" id="ARBA00023125"/>
    </source>
</evidence>
<feature type="non-terminal residue" evidence="3">
    <location>
        <position position="1"/>
    </location>
</feature>
<dbReference type="PANTHER" id="PTHR19303">
    <property type="entry name" value="TRANSPOSON"/>
    <property type="match status" value="1"/>
</dbReference>
<name>A0A9N9JWF0_9GLOM</name>
<dbReference type="PANTHER" id="PTHR19303:SF73">
    <property type="entry name" value="PROTEIN PDC2"/>
    <property type="match status" value="1"/>
</dbReference>
<feature type="domain" description="HTH CENPB-type" evidence="2">
    <location>
        <begin position="1"/>
        <end position="41"/>
    </location>
</feature>
<reference evidence="3" key="1">
    <citation type="submission" date="2021-06" db="EMBL/GenBank/DDBJ databases">
        <authorList>
            <person name="Kallberg Y."/>
            <person name="Tangrot J."/>
            <person name="Rosling A."/>
        </authorList>
    </citation>
    <scope>NUCLEOTIDE SEQUENCE</scope>
    <source>
        <strain evidence="3">IN212</strain>
    </source>
</reference>
<gene>
    <name evidence="3" type="ORF">RFULGI_LOCUS17306</name>
</gene>
<organism evidence="3 4">
    <name type="scientific">Racocetra fulgida</name>
    <dbReference type="NCBI Taxonomy" id="60492"/>
    <lineage>
        <taxon>Eukaryota</taxon>
        <taxon>Fungi</taxon>
        <taxon>Fungi incertae sedis</taxon>
        <taxon>Mucoromycota</taxon>
        <taxon>Glomeromycotina</taxon>
        <taxon>Glomeromycetes</taxon>
        <taxon>Diversisporales</taxon>
        <taxon>Gigasporaceae</taxon>
        <taxon>Racocetra</taxon>
    </lineage>
</organism>
<evidence type="ECO:0000259" key="2">
    <source>
        <dbReference type="PROSITE" id="PS51253"/>
    </source>
</evidence>
<dbReference type="SUPFAM" id="SSF46689">
    <property type="entry name" value="Homeodomain-like"/>
    <property type="match status" value="1"/>
</dbReference>
<dbReference type="Pfam" id="PF03221">
    <property type="entry name" value="HTH_Tnp_Tc5"/>
    <property type="match status" value="1"/>
</dbReference>
<dbReference type="Proteomes" id="UP000789396">
    <property type="component" value="Unassembled WGS sequence"/>
</dbReference>
<keyword evidence="4" id="KW-1185">Reference proteome</keyword>
<proteinExistence type="predicted"/>
<evidence type="ECO:0000313" key="3">
    <source>
        <dbReference type="EMBL" id="CAG8796748.1"/>
    </source>
</evidence>
<dbReference type="InterPro" id="IPR009057">
    <property type="entry name" value="Homeodomain-like_sf"/>
</dbReference>
<dbReference type="InterPro" id="IPR050863">
    <property type="entry name" value="CenT-Element_Derived"/>
</dbReference>
<dbReference type="OrthoDB" id="2447222at2759"/>
<accession>A0A9N9JWF0</accession>
<comment type="caution">
    <text evidence="3">The sequence shown here is derived from an EMBL/GenBank/DDBJ whole genome shotgun (WGS) entry which is preliminary data.</text>
</comment>
<dbReference type="Gene3D" id="1.10.10.60">
    <property type="entry name" value="Homeodomain-like"/>
    <property type="match status" value="1"/>
</dbReference>